<dbReference type="EMBL" id="JALNUB010000002">
    <property type="protein sequence ID" value="MCK8141051.1"/>
    <property type="molecule type" value="Genomic_DNA"/>
</dbReference>
<evidence type="ECO:0000256" key="2">
    <source>
        <dbReference type="ARBA" id="ARBA00023235"/>
    </source>
</evidence>
<dbReference type="InterPro" id="IPR036569">
    <property type="entry name" value="RpiB_LacA_LacB_sf"/>
</dbReference>
<dbReference type="Pfam" id="PF02502">
    <property type="entry name" value="LacAB_rpiB"/>
    <property type="match status" value="1"/>
</dbReference>
<dbReference type="NCBIfam" id="TIGR00689">
    <property type="entry name" value="rpiB_lacA_lacB"/>
    <property type="match status" value="1"/>
</dbReference>
<proteinExistence type="inferred from homology"/>
<dbReference type="GO" id="GO:0016861">
    <property type="term" value="F:intramolecular oxidoreductase activity, interconverting aldoses and ketoses"/>
    <property type="evidence" value="ECO:0007669"/>
    <property type="project" value="UniProtKB-ARBA"/>
</dbReference>
<sequence length="152" mass="16607">MTSQKYKIGIASDHGGFELKQKIVSFLNEQQFEVKDFGAKQLNTSDDYPDYVIPLAKAVANGAVFRGIAICGSGVGACIATNKVSGVRAALIGDYFSAHQGVEDDDMNLICLGGRVTGYEIAKELILAFLQAKFIGAERHLRRLHEIDKLER</sequence>
<gene>
    <name evidence="3" type="ORF">MW871_04015</name>
</gene>
<dbReference type="PIRSF" id="PIRSF005384">
    <property type="entry name" value="RpiB_LacA_B"/>
    <property type="match status" value="1"/>
</dbReference>
<dbReference type="Gene3D" id="3.40.1400.10">
    <property type="entry name" value="Sugar-phosphate isomerase, RpiB/LacA/LacB"/>
    <property type="match status" value="1"/>
</dbReference>
<keyword evidence="2 3" id="KW-0413">Isomerase</keyword>
<dbReference type="InterPro" id="IPR003500">
    <property type="entry name" value="RpiB_LacA_LacB"/>
</dbReference>
<dbReference type="Proteomes" id="UP001139260">
    <property type="component" value="Unassembled WGS sequence"/>
</dbReference>
<dbReference type="InterPro" id="IPR051812">
    <property type="entry name" value="SPI_LacAB/RpiB"/>
</dbReference>
<reference evidence="3" key="1">
    <citation type="submission" date="2022-04" db="EMBL/GenBank/DDBJ databases">
        <title>Flavobacterium pygoscelis sp. nov. isolated from Chinstrap chick (Pygoscelis antarcticus).</title>
        <authorList>
            <person name="Irgang R."/>
            <person name="Poblete-Morales M."/>
            <person name="Avendano-Herrera R."/>
        </authorList>
    </citation>
    <scope>NUCLEOTIDE SEQUENCE</scope>
    <source>
        <strain evidence="3">I-SCBP12n</strain>
    </source>
</reference>
<dbReference type="NCBIfam" id="NF004051">
    <property type="entry name" value="PRK05571.1"/>
    <property type="match status" value="1"/>
</dbReference>
<protein>
    <submittedName>
        <fullName evidence="3">RpiB/LacA/LacB family sugar-phosphate isomerase</fullName>
    </submittedName>
</protein>
<dbReference type="AlphaFoldDB" id="A0A9X1XR76"/>
<keyword evidence="4" id="KW-1185">Reference proteome</keyword>
<evidence type="ECO:0000256" key="1">
    <source>
        <dbReference type="ARBA" id="ARBA00008754"/>
    </source>
</evidence>
<dbReference type="SUPFAM" id="SSF89623">
    <property type="entry name" value="Ribose/Galactose isomerase RpiB/AlsB"/>
    <property type="match status" value="1"/>
</dbReference>
<name>A0A9X1XR76_9FLAO</name>
<dbReference type="PANTHER" id="PTHR43732:SF1">
    <property type="entry name" value="RIBOSE 5-PHOSPHATE ISOMERASE"/>
    <property type="match status" value="1"/>
</dbReference>
<evidence type="ECO:0000313" key="4">
    <source>
        <dbReference type="Proteomes" id="UP001139260"/>
    </source>
</evidence>
<dbReference type="GO" id="GO:0005975">
    <property type="term" value="P:carbohydrate metabolic process"/>
    <property type="evidence" value="ECO:0007669"/>
    <property type="project" value="InterPro"/>
</dbReference>
<evidence type="ECO:0000313" key="3">
    <source>
        <dbReference type="EMBL" id="MCK8141051.1"/>
    </source>
</evidence>
<organism evidence="3 4">
    <name type="scientific">Flavobacterium pygoscelis</name>
    <dbReference type="NCBI Taxonomy" id="2893176"/>
    <lineage>
        <taxon>Bacteria</taxon>
        <taxon>Pseudomonadati</taxon>
        <taxon>Bacteroidota</taxon>
        <taxon>Flavobacteriia</taxon>
        <taxon>Flavobacteriales</taxon>
        <taxon>Flavobacteriaceae</taxon>
        <taxon>Flavobacterium</taxon>
    </lineage>
</organism>
<dbReference type="RefSeq" id="WP_248427643.1">
    <property type="nucleotide sequence ID" value="NZ_JALNUB010000002.1"/>
</dbReference>
<comment type="similarity">
    <text evidence="1">Belongs to the LacAB/RpiB family.</text>
</comment>
<dbReference type="PANTHER" id="PTHR43732">
    <property type="entry name" value="RIBOSE 5-PHOSPHATE ISOMERASE-RELATED"/>
    <property type="match status" value="1"/>
</dbReference>
<comment type="caution">
    <text evidence="3">The sequence shown here is derived from an EMBL/GenBank/DDBJ whole genome shotgun (WGS) entry which is preliminary data.</text>
</comment>
<accession>A0A9X1XR76</accession>